<reference evidence="1" key="1">
    <citation type="submission" date="2021-06" db="EMBL/GenBank/DDBJ databases">
        <authorList>
            <person name="Kallberg Y."/>
            <person name="Tangrot J."/>
            <person name="Rosling A."/>
        </authorList>
    </citation>
    <scope>NUCLEOTIDE SEQUENCE</scope>
    <source>
        <strain evidence="1">IL203A</strain>
    </source>
</reference>
<sequence>AKISFLTLMAMVLLRRREREMSLAYNRTVSKVDRFFENEAKGINIISARSIEDLVKRPDKIILLVKAGSVIYGLLNNLYLDKDIIIDGYFPNSIRKYKCLKEKPDYWCLR</sequence>
<evidence type="ECO:0000313" key="2">
    <source>
        <dbReference type="Proteomes" id="UP000789702"/>
    </source>
</evidence>
<name>A0ACA9QRR0_9GLOM</name>
<protein>
    <submittedName>
        <fullName evidence="1">12799_t:CDS:1</fullName>
    </submittedName>
</protein>
<feature type="non-terminal residue" evidence="1">
    <location>
        <position position="1"/>
    </location>
</feature>
<dbReference type="EMBL" id="CAJVPU010052761">
    <property type="protein sequence ID" value="CAG8763874.1"/>
    <property type="molecule type" value="Genomic_DNA"/>
</dbReference>
<feature type="non-terminal residue" evidence="1">
    <location>
        <position position="110"/>
    </location>
</feature>
<dbReference type="Proteomes" id="UP000789702">
    <property type="component" value="Unassembled WGS sequence"/>
</dbReference>
<comment type="caution">
    <text evidence="1">The sequence shown here is derived from an EMBL/GenBank/DDBJ whole genome shotgun (WGS) entry which is preliminary data.</text>
</comment>
<proteinExistence type="predicted"/>
<gene>
    <name evidence="1" type="ORF">DHETER_LOCUS15440</name>
</gene>
<keyword evidence="2" id="KW-1185">Reference proteome</keyword>
<organism evidence="1 2">
    <name type="scientific">Dentiscutata heterogama</name>
    <dbReference type="NCBI Taxonomy" id="1316150"/>
    <lineage>
        <taxon>Eukaryota</taxon>
        <taxon>Fungi</taxon>
        <taxon>Fungi incertae sedis</taxon>
        <taxon>Mucoromycota</taxon>
        <taxon>Glomeromycotina</taxon>
        <taxon>Glomeromycetes</taxon>
        <taxon>Diversisporales</taxon>
        <taxon>Gigasporaceae</taxon>
        <taxon>Dentiscutata</taxon>
    </lineage>
</organism>
<evidence type="ECO:0000313" key="1">
    <source>
        <dbReference type="EMBL" id="CAG8763874.1"/>
    </source>
</evidence>
<accession>A0ACA9QRR0</accession>